<dbReference type="InterPro" id="IPR006578">
    <property type="entry name" value="MADF-dom"/>
</dbReference>
<evidence type="ECO:0000259" key="2">
    <source>
        <dbReference type="PROSITE" id="PS51029"/>
    </source>
</evidence>
<dbReference type="PANTHER" id="PTHR12243">
    <property type="entry name" value="MADF DOMAIN TRANSCRIPTION FACTOR"/>
    <property type="match status" value="1"/>
</dbReference>
<sequence>MEQIETAGGSEAIFELINIIRQDPNIWDRTSTTYITHFDLKIHRFAEIAEQLNLEAVTAEVVASAWRELSEKYRRRLYDGKRRNGATNWPYFEAMSFLRDQYEQTKWYRPLSISRSNQLPSSSNVAHLVDTFLTAQAVLDAEQTISKVVEPMLPITLSDSLQQKGDAVLTIPVGNGDERKTEFTAKYELVDPTFHSFTTSDQNELNGNFKRTAYSVDVDNIAIASAADSTKSPENYDDKQPISPTASVDGLPQSSNNSITDQAASVLKTRVRAQRYEAYRNPRRIWKQQKQSALHQTSGINNNTFSGVSTGETVAEILRSVRVSTSDGLSPYSINSNPHQHFPQQQQHFSPSPLCDNSSKWENVGRVWVDMMKTIRSPQLALAAHKYIMNTLFSVLEADQQLAGTDPNATRIRIKDSVPQIEIIMHQIISHQILIFLNELLKSQYR</sequence>
<feature type="compositionally biased region" description="Polar residues" evidence="1">
    <location>
        <begin position="242"/>
        <end position="263"/>
    </location>
</feature>
<dbReference type="SMART" id="SM00595">
    <property type="entry name" value="MADF"/>
    <property type="match status" value="1"/>
</dbReference>
<dbReference type="PANTHER" id="PTHR12243:SF67">
    <property type="entry name" value="COREPRESSOR OF PANGOLIN, ISOFORM A-RELATED"/>
    <property type="match status" value="1"/>
</dbReference>
<protein>
    <recommendedName>
        <fullName evidence="2">MADF domain-containing protein</fullName>
    </recommendedName>
</protein>
<dbReference type="PROSITE" id="PS51029">
    <property type="entry name" value="MADF"/>
    <property type="match status" value="1"/>
</dbReference>
<keyword evidence="4" id="KW-1185">Reference proteome</keyword>
<evidence type="ECO:0000256" key="1">
    <source>
        <dbReference type="SAM" id="MobiDB-lite"/>
    </source>
</evidence>
<name>A0A238BPB5_9BILA</name>
<feature type="domain" description="MADF" evidence="2">
    <location>
        <begin position="15"/>
        <end position="103"/>
    </location>
</feature>
<reference evidence="3 4" key="1">
    <citation type="submission" date="2015-12" db="EMBL/GenBank/DDBJ databases">
        <title>Draft genome of the nematode, Onchocerca flexuosa.</title>
        <authorList>
            <person name="Mitreva M."/>
        </authorList>
    </citation>
    <scope>NUCLEOTIDE SEQUENCE [LARGE SCALE GENOMIC DNA]</scope>
    <source>
        <strain evidence="3">Red Deer</strain>
    </source>
</reference>
<dbReference type="Pfam" id="PF10545">
    <property type="entry name" value="MADF_DNA_bdg"/>
    <property type="match status" value="1"/>
</dbReference>
<evidence type="ECO:0000313" key="3">
    <source>
        <dbReference type="EMBL" id="OZC06706.1"/>
    </source>
</evidence>
<feature type="compositionally biased region" description="Low complexity" evidence="1">
    <location>
        <begin position="335"/>
        <end position="353"/>
    </location>
</feature>
<dbReference type="Proteomes" id="UP000242913">
    <property type="component" value="Unassembled WGS sequence"/>
</dbReference>
<dbReference type="GO" id="GO:0005667">
    <property type="term" value="C:transcription regulator complex"/>
    <property type="evidence" value="ECO:0007669"/>
    <property type="project" value="TreeGrafter"/>
</dbReference>
<dbReference type="AlphaFoldDB" id="A0A238BPB5"/>
<dbReference type="EMBL" id="KZ270071">
    <property type="protein sequence ID" value="OZC06706.1"/>
    <property type="molecule type" value="Genomic_DNA"/>
</dbReference>
<proteinExistence type="predicted"/>
<gene>
    <name evidence="3" type="ORF">X798_06296</name>
</gene>
<dbReference type="OrthoDB" id="5803771at2759"/>
<organism evidence="3 4">
    <name type="scientific">Onchocerca flexuosa</name>
    <dbReference type="NCBI Taxonomy" id="387005"/>
    <lineage>
        <taxon>Eukaryota</taxon>
        <taxon>Metazoa</taxon>
        <taxon>Ecdysozoa</taxon>
        <taxon>Nematoda</taxon>
        <taxon>Chromadorea</taxon>
        <taxon>Rhabditida</taxon>
        <taxon>Spirurina</taxon>
        <taxon>Spiruromorpha</taxon>
        <taxon>Filarioidea</taxon>
        <taxon>Onchocercidae</taxon>
        <taxon>Onchocerca</taxon>
    </lineage>
</organism>
<accession>A0A238BPB5</accession>
<dbReference type="InterPro" id="IPR039353">
    <property type="entry name" value="TF_Adf1"/>
</dbReference>
<evidence type="ECO:0000313" key="4">
    <source>
        <dbReference type="Proteomes" id="UP000242913"/>
    </source>
</evidence>
<dbReference type="GO" id="GO:0005634">
    <property type="term" value="C:nucleus"/>
    <property type="evidence" value="ECO:0007669"/>
    <property type="project" value="TreeGrafter"/>
</dbReference>
<feature type="region of interest" description="Disordered" evidence="1">
    <location>
        <begin position="229"/>
        <end position="263"/>
    </location>
</feature>
<feature type="region of interest" description="Disordered" evidence="1">
    <location>
        <begin position="329"/>
        <end position="355"/>
    </location>
</feature>
<dbReference type="GO" id="GO:0006357">
    <property type="term" value="P:regulation of transcription by RNA polymerase II"/>
    <property type="evidence" value="ECO:0007669"/>
    <property type="project" value="TreeGrafter"/>
</dbReference>